<feature type="compositionally biased region" description="Polar residues" evidence="9">
    <location>
        <begin position="450"/>
        <end position="463"/>
    </location>
</feature>
<feature type="compositionally biased region" description="Polar residues" evidence="9">
    <location>
        <begin position="308"/>
        <end position="320"/>
    </location>
</feature>
<feature type="domain" description="Palmitoyltransferase DHHC" evidence="10">
    <location>
        <begin position="154"/>
        <end position="290"/>
    </location>
</feature>
<keyword evidence="7 8" id="KW-0012">Acyltransferase</keyword>
<evidence type="ECO:0000259" key="10">
    <source>
        <dbReference type="Pfam" id="PF01529"/>
    </source>
</evidence>
<evidence type="ECO:0000256" key="2">
    <source>
        <dbReference type="ARBA" id="ARBA00008574"/>
    </source>
</evidence>
<feature type="compositionally biased region" description="Low complexity" evidence="9">
    <location>
        <begin position="585"/>
        <end position="597"/>
    </location>
</feature>
<feature type="compositionally biased region" description="Polar residues" evidence="9">
    <location>
        <begin position="604"/>
        <end position="618"/>
    </location>
</feature>
<dbReference type="Proteomes" id="UP001567538">
    <property type="component" value="Unassembled WGS sequence"/>
</dbReference>
<feature type="region of interest" description="Disordered" evidence="9">
    <location>
        <begin position="359"/>
        <end position="383"/>
    </location>
</feature>
<evidence type="ECO:0000256" key="9">
    <source>
        <dbReference type="SAM" id="MobiDB-lite"/>
    </source>
</evidence>
<feature type="transmembrane region" description="Helical" evidence="8">
    <location>
        <begin position="12"/>
        <end position="32"/>
    </location>
</feature>
<evidence type="ECO:0000256" key="7">
    <source>
        <dbReference type="ARBA" id="ARBA00023315"/>
    </source>
</evidence>
<dbReference type="InterPro" id="IPR039859">
    <property type="entry name" value="PFA4/ZDH16/20/ERF2-like"/>
</dbReference>
<feature type="compositionally biased region" description="Polar residues" evidence="9">
    <location>
        <begin position="475"/>
        <end position="492"/>
    </location>
</feature>
<dbReference type="EMBL" id="JBEAFC010000009">
    <property type="protein sequence ID" value="KAL1540633.1"/>
    <property type="molecule type" value="Genomic_DNA"/>
</dbReference>
<dbReference type="GO" id="GO:0019706">
    <property type="term" value="F:protein-cysteine S-palmitoyltransferase activity"/>
    <property type="evidence" value="ECO:0007669"/>
    <property type="project" value="UniProtKB-EC"/>
</dbReference>
<evidence type="ECO:0000256" key="6">
    <source>
        <dbReference type="ARBA" id="ARBA00023136"/>
    </source>
</evidence>
<protein>
    <recommendedName>
        <fullName evidence="8">S-acyltransferase</fullName>
        <ecNumber evidence="8">2.3.1.225</ecNumber>
    </recommendedName>
    <alternativeName>
        <fullName evidence="8">Palmitoyltransferase</fullName>
    </alternativeName>
</protein>
<feature type="compositionally biased region" description="Low complexity" evidence="9">
    <location>
        <begin position="500"/>
        <end position="513"/>
    </location>
</feature>
<comment type="similarity">
    <text evidence="2 8">Belongs to the DHHC palmitoyltransferase family.</text>
</comment>
<organism evidence="11 12">
    <name type="scientific">Salvia divinorum</name>
    <name type="common">Maria pastora</name>
    <name type="synonym">Diviner's sage</name>
    <dbReference type="NCBI Taxonomy" id="28513"/>
    <lineage>
        <taxon>Eukaryota</taxon>
        <taxon>Viridiplantae</taxon>
        <taxon>Streptophyta</taxon>
        <taxon>Embryophyta</taxon>
        <taxon>Tracheophyta</taxon>
        <taxon>Spermatophyta</taxon>
        <taxon>Magnoliopsida</taxon>
        <taxon>eudicotyledons</taxon>
        <taxon>Gunneridae</taxon>
        <taxon>Pentapetalae</taxon>
        <taxon>asterids</taxon>
        <taxon>lamiids</taxon>
        <taxon>Lamiales</taxon>
        <taxon>Lamiaceae</taxon>
        <taxon>Nepetoideae</taxon>
        <taxon>Mentheae</taxon>
        <taxon>Salviinae</taxon>
        <taxon>Salvia</taxon>
        <taxon>Salvia subgen. Calosphace</taxon>
    </lineage>
</organism>
<evidence type="ECO:0000256" key="1">
    <source>
        <dbReference type="ARBA" id="ARBA00004127"/>
    </source>
</evidence>
<reference evidence="11 12" key="1">
    <citation type="submission" date="2024-06" db="EMBL/GenBank/DDBJ databases">
        <title>A chromosome level genome sequence of Diviner's sage (Salvia divinorum).</title>
        <authorList>
            <person name="Ford S.A."/>
            <person name="Ro D.-K."/>
            <person name="Ness R.W."/>
            <person name="Phillips M.A."/>
        </authorList>
    </citation>
    <scope>NUCLEOTIDE SEQUENCE [LARGE SCALE GENOMIC DNA]</scope>
    <source>
        <strain evidence="11">SAF-2024a</strain>
        <tissue evidence="11">Leaf</tissue>
    </source>
</reference>
<keyword evidence="5 8" id="KW-1133">Transmembrane helix</keyword>
<comment type="subcellular location">
    <subcellularLocation>
        <location evidence="1">Endomembrane system</location>
        <topology evidence="1">Multi-pass membrane protein</topology>
    </subcellularLocation>
</comment>
<evidence type="ECO:0000256" key="4">
    <source>
        <dbReference type="ARBA" id="ARBA00022692"/>
    </source>
</evidence>
<proteinExistence type="inferred from homology"/>
<dbReference type="PROSITE" id="PS50216">
    <property type="entry name" value="DHHC"/>
    <property type="match status" value="1"/>
</dbReference>
<feature type="transmembrane region" description="Helical" evidence="8">
    <location>
        <begin position="251"/>
        <end position="275"/>
    </location>
</feature>
<keyword evidence="4 8" id="KW-0812">Transmembrane</keyword>
<name>A0ABD1GC64_SALDI</name>
<dbReference type="Pfam" id="PF01529">
    <property type="entry name" value="DHHC"/>
    <property type="match status" value="1"/>
</dbReference>
<gene>
    <name evidence="11" type="ORF">AAHA92_24954</name>
</gene>
<dbReference type="InterPro" id="IPR001594">
    <property type="entry name" value="Palmitoyltrfase_DHHC"/>
</dbReference>
<evidence type="ECO:0000256" key="8">
    <source>
        <dbReference type="RuleBase" id="RU079119"/>
    </source>
</evidence>
<feature type="compositionally biased region" description="Basic and acidic residues" evidence="9">
    <location>
        <begin position="368"/>
        <end position="379"/>
    </location>
</feature>
<comment type="domain">
    <text evidence="8">The DHHC domain is required for palmitoyltransferase activity.</text>
</comment>
<dbReference type="EC" id="2.3.1.225" evidence="8"/>
<accession>A0ABD1GC64</accession>
<feature type="compositionally biased region" description="Polar residues" evidence="9">
    <location>
        <begin position="566"/>
        <end position="584"/>
    </location>
</feature>
<keyword evidence="6 8" id="KW-0472">Membrane</keyword>
<feature type="region of interest" description="Disordered" evidence="9">
    <location>
        <begin position="298"/>
        <end position="320"/>
    </location>
</feature>
<feature type="transmembrane region" description="Helical" evidence="8">
    <location>
        <begin position="199"/>
        <end position="225"/>
    </location>
</feature>
<dbReference type="PANTHER" id="PTHR22883">
    <property type="entry name" value="ZINC FINGER DHHC DOMAIN CONTAINING PROTEIN"/>
    <property type="match status" value="1"/>
</dbReference>
<evidence type="ECO:0000313" key="11">
    <source>
        <dbReference type="EMBL" id="KAL1540633.1"/>
    </source>
</evidence>
<evidence type="ECO:0000256" key="5">
    <source>
        <dbReference type="ARBA" id="ARBA00022989"/>
    </source>
</evidence>
<evidence type="ECO:0000313" key="12">
    <source>
        <dbReference type="Proteomes" id="UP001567538"/>
    </source>
</evidence>
<feature type="transmembrane region" description="Helical" evidence="8">
    <location>
        <begin position="44"/>
        <end position="62"/>
    </location>
</feature>
<keyword evidence="3 8" id="KW-0808">Transferase</keyword>
<comment type="catalytic activity">
    <reaction evidence="8">
        <text>L-cysteinyl-[protein] + hexadecanoyl-CoA = S-hexadecanoyl-L-cysteinyl-[protein] + CoA</text>
        <dbReference type="Rhea" id="RHEA:36683"/>
        <dbReference type="Rhea" id="RHEA-COMP:10131"/>
        <dbReference type="Rhea" id="RHEA-COMP:11032"/>
        <dbReference type="ChEBI" id="CHEBI:29950"/>
        <dbReference type="ChEBI" id="CHEBI:57287"/>
        <dbReference type="ChEBI" id="CHEBI:57379"/>
        <dbReference type="ChEBI" id="CHEBI:74151"/>
        <dbReference type="EC" id="2.3.1.225"/>
    </reaction>
</comment>
<comment type="caution">
    <text evidence="11">The sequence shown here is derived from an EMBL/GenBank/DDBJ whole genome shotgun (WGS) entry which is preliminary data.</text>
</comment>
<feature type="region of interest" description="Disordered" evidence="9">
    <location>
        <begin position="406"/>
        <end position="521"/>
    </location>
</feature>
<evidence type="ECO:0000256" key="3">
    <source>
        <dbReference type="ARBA" id="ARBA00022679"/>
    </source>
</evidence>
<dbReference type="PANTHER" id="PTHR22883:SF316">
    <property type="entry name" value="PROTEIN S-ACYLTRANSFERASE 21"/>
    <property type="match status" value="1"/>
</dbReference>
<dbReference type="AlphaFoldDB" id="A0ABD1GC64"/>
<feature type="compositionally biased region" description="Low complexity" evidence="9">
    <location>
        <begin position="431"/>
        <end position="441"/>
    </location>
</feature>
<keyword evidence="12" id="KW-1185">Reference proteome</keyword>
<dbReference type="GO" id="GO:0012505">
    <property type="term" value="C:endomembrane system"/>
    <property type="evidence" value="ECO:0007669"/>
    <property type="project" value="UniProtKB-SubCell"/>
</dbReference>
<sequence length="618" mass="67224">MARRHGWQLPAHSFQVVAITVFFLLSVAFYAFFAPFLGKEIYEYAATGIYSFLALSVFILYVRCTAIDPADPGILIGADNDKMSAYTSHVGTELTGTLSATEEPGKFVGLKNAGTSYEHDSRRCLNVGCCLCYCLVKEECRKDEINLEEENGEEEALFCTLCNAEVRKFSKHCRSCDKCVDGFDHHCRWLNNCVGRKNYISFVCLMAASLAWLVFECAVGIAVLVRCFVDRKATENAIVDRLGDGFSRPPFATVVALCTAVSLLATVPLGELFFFHIILIRKGITTYEYVVAMRTQSEPPGPSVEGGDQQSLPSSPTSSAVTAISGRSSVGMGLQYKGAWCTPPRIFMDHQDEIVPHLEPGRLPSTVDPDRVVQSDRGKKAPQRPIRISAWKLAKLDSHEAIKAGAKARASSSVLRPIGSRPHPYDGDHMSSTTVSSPTSTRHGYYESRAGTSRLSPAKSSYPPSRASRDDTDTCAHSISNLSSPLAPNLTPSPMGVQHSSNFNPMKNNSNNSVGPTDGLKSSVYWDPEAGRFVSSASRSVGGSSSATELTYSGQSIFFGGPLVNEQLNRSGRSTGPPQRSSTASYYQQGRSQRGGQLPVFVPSDSQQQQNKFSSNLE</sequence>
<feature type="region of interest" description="Disordered" evidence="9">
    <location>
        <begin position="563"/>
        <end position="618"/>
    </location>
</feature>